<name>A0A6G1G547_9PEZI</name>
<evidence type="ECO:0000313" key="3">
    <source>
        <dbReference type="RefSeq" id="XP_033534692.1"/>
    </source>
</evidence>
<dbReference type="Proteomes" id="UP000504638">
    <property type="component" value="Unplaced"/>
</dbReference>
<evidence type="ECO:0000313" key="2">
    <source>
        <dbReference type="Proteomes" id="UP000504638"/>
    </source>
</evidence>
<evidence type="ECO:0000313" key="1">
    <source>
        <dbReference type="EMBL" id="KAF1813061.1"/>
    </source>
</evidence>
<reference evidence="1 3" key="1">
    <citation type="submission" date="2020-01" db="EMBL/GenBank/DDBJ databases">
        <authorList>
            <consortium name="DOE Joint Genome Institute"/>
            <person name="Haridas S."/>
            <person name="Albert R."/>
            <person name="Binder M."/>
            <person name="Bloem J."/>
            <person name="Labutti K."/>
            <person name="Salamov A."/>
            <person name="Andreopoulos B."/>
            <person name="Baker S.E."/>
            <person name="Barry K."/>
            <person name="Bills G."/>
            <person name="Bluhm B.H."/>
            <person name="Cannon C."/>
            <person name="Castanera R."/>
            <person name="Culley D.E."/>
            <person name="Daum C."/>
            <person name="Ezra D."/>
            <person name="Gonzalez J.B."/>
            <person name="Henrissat B."/>
            <person name="Kuo A."/>
            <person name="Liang C."/>
            <person name="Lipzen A."/>
            <person name="Lutzoni F."/>
            <person name="Magnuson J."/>
            <person name="Mondo S."/>
            <person name="Nolan M."/>
            <person name="Ohm R."/>
            <person name="Pangilinan J."/>
            <person name="Park H.-J."/>
            <person name="Ramirez L."/>
            <person name="Alfaro M."/>
            <person name="Sun H."/>
            <person name="Tritt A."/>
            <person name="Yoshinaga Y."/>
            <person name="Zwiers L.-H."/>
            <person name="Turgeon B.G."/>
            <person name="Goodwin S.B."/>
            <person name="Spatafora J.W."/>
            <person name="Crous P.W."/>
            <person name="Grigoriev I.V."/>
        </authorList>
    </citation>
    <scope>NUCLEOTIDE SEQUENCE</scope>
    <source>
        <strain evidence="1 3">CBS 781.70</strain>
    </source>
</reference>
<dbReference type="GeneID" id="54423409"/>
<dbReference type="RefSeq" id="XP_033534692.1">
    <property type="nucleotide sequence ID" value="XM_033682839.1"/>
</dbReference>
<dbReference type="EMBL" id="ML975156">
    <property type="protein sequence ID" value="KAF1813061.1"/>
    <property type="molecule type" value="Genomic_DNA"/>
</dbReference>
<reference evidence="3" key="3">
    <citation type="submission" date="2025-04" db="UniProtKB">
        <authorList>
            <consortium name="RefSeq"/>
        </authorList>
    </citation>
    <scope>IDENTIFICATION</scope>
    <source>
        <strain evidence="3">CBS 781.70</strain>
    </source>
</reference>
<organism evidence="1">
    <name type="scientific">Eremomyces bilateralis CBS 781.70</name>
    <dbReference type="NCBI Taxonomy" id="1392243"/>
    <lineage>
        <taxon>Eukaryota</taxon>
        <taxon>Fungi</taxon>
        <taxon>Dikarya</taxon>
        <taxon>Ascomycota</taxon>
        <taxon>Pezizomycotina</taxon>
        <taxon>Dothideomycetes</taxon>
        <taxon>Dothideomycetes incertae sedis</taxon>
        <taxon>Eremomycetales</taxon>
        <taxon>Eremomycetaceae</taxon>
        <taxon>Eremomyces</taxon>
    </lineage>
</organism>
<protein>
    <submittedName>
        <fullName evidence="1 3">Uncharacterized protein</fullName>
    </submittedName>
</protein>
<proteinExistence type="predicted"/>
<dbReference type="AlphaFoldDB" id="A0A6G1G547"/>
<reference evidence="3" key="2">
    <citation type="submission" date="2020-04" db="EMBL/GenBank/DDBJ databases">
        <authorList>
            <consortium name="NCBI Genome Project"/>
        </authorList>
    </citation>
    <scope>NUCLEOTIDE SEQUENCE</scope>
    <source>
        <strain evidence="3">CBS 781.70</strain>
    </source>
</reference>
<sequence>MEPVSAVSTFVGLTVAAGKICEVLKPIVENIKDVPRFISSAAVEVADFHSALTSLQSIFSGYNFRKISIISVVALPLLPSEVILLERHASGISVVPGDDGPIPRVRSQWTASTMESSTLVTNAEGFWKKGGMEIDGTPVSLRVADVKDD</sequence>
<gene>
    <name evidence="1 3" type="ORF">P152DRAFT_514053</name>
</gene>
<accession>A0A6G1G547</accession>
<keyword evidence="2" id="KW-1185">Reference proteome</keyword>